<feature type="signal peptide" evidence="3">
    <location>
        <begin position="1"/>
        <end position="18"/>
    </location>
</feature>
<dbReference type="Pfam" id="PF00756">
    <property type="entry name" value="Esterase"/>
    <property type="match status" value="1"/>
</dbReference>
<dbReference type="AlphaFoldDB" id="A0AAE3H549"/>
<feature type="binding site" evidence="2">
    <location>
        <position position="506"/>
    </location>
    <ligand>
        <name>a divalent metal cation</name>
        <dbReference type="ChEBI" id="CHEBI:60240"/>
    </ligand>
</feature>
<evidence type="ECO:0000313" key="6">
    <source>
        <dbReference type="Proteomes" id="UP001204144"/>
    </source>
</evidence>
<dbReference type="Proteomes" id="UP001204144">
    <property type="component" value="Unassembled WGS sequence"/>
</dbReference>
<dbReference type="RefSeq" id="WP_255038794.1">
    <property type="nucleotide sequence ID" value="NZ_RJUF01000180.1"/>
</dbReference>
<evidence type="ECO:0000259" key="4">
    <source>
        <dbReference type="Pfam" id="PF08450"/>
    </source>
</evidence>
<dbReference type="InterPro" id="IPR000801">
    <property type="entry name" value="Esterase-like"/>
</dbReference>
<comment type="caution">
    <text evidence="5">The sequence shown here is derived from an EMBL/GenBank/DDBJ whole genome shotgun (WGS) entry which is preliminary data.</text>
</comment>
<dbReference type="Pfam" id="PF08450">
    <property type="entry name" value="SGL"/>
    <property type="match status" value="1"/>
</dbReference>
<comment type="cofactor">
    <cofactor evidence="2">
        <name>Zn(2+)</name>
        <dbReference type="ChEBI" id="CHEBI:29105"/>
    </cofactor>
    <text evidence="2">Binds 1 divalent metal cation per subunit.</text>
</comment>
<dbReference type="Gene3D" id="2.120.10.30">
    <property type="entry name" value="TolB, C-terminal domain"/>
    <property type="match status" value="1"/>
</dbReference>
<proteinExistence type="predicted"/>
<sequence length="591" mass="65701">MKRNIVFLLLLLVGKAIGQNTPESYPSDVASIEKAGVPKGEIIKFTFENSKIFPGTTREVSIYIPAQYDGKKPACVYVNQDGIQWKAPTVFDNLIHQKEMPVTIGVFITPGQVKAQNADLALNRFNRSYEYDGLGDNYARFLLEEVLPEVEKQKSSNGRAIILSKNGNDRAIGGSSSGAVCAFTAAWEKPQEFSRVFSAIGTYVGLRGADRYDILVRKHEPKLLRIFLQDGSNDLNIYAGDWWKANETMERALSFAGYDVKHVWGEGGHNGQHGTAVFADAMRWLWRDYPKKIEAGQSKNQFLKDILIENEDWELVGEKYGFTEGTAVNAKGEVFFQDIPNSKTYKINAAGKPEVYVEDAKKASGTTFGPDGQMLTITGGWSQPPTKQIHQYGADGKFIKALTEETPGNDISIANNGNIYITQPDGREKPSKLLLLRPNGDKVILDEGLKFANGLCFSPDQTQLYVTESASHWVWVYSILPDGTLTNKQKFGWLHVRDTDENAWSDGIKCDRDGRIYVTSLSGIQVMDQLGRVNAIVPLPKTKGQVSNLCFGGPNFDTIYASVHDKVYKRKVKVKGANNFDMPNKPTAPRL</sequence>
<dbReference type="PANTHER" id="PTHR48098">
    <property type="entry name" value="ENTEROCHELIN ESTERASE-RELATED"/>
    <property type="match status" value="1"/>
</dbReference>
<organism evidence="5 6">
    <name type="scientific">Lacihabitans soyangensis</name>
    <dbReference type="NCBI Taxonomy" id="869394"/>
    <lineage>
        <taxon>Bacteria</taxon>
        <taxon>Pseudomonadati</taxon>
        <taxon>Bacteroidota</taxon>
        <taxon>Cytophagia</taxon>
        <taxon>Cytophagales</taxon>
        <taxon>Leadbetterellaceae</taxon>
        <taxon>Lacihabitans</taxon>
    </lineage>
</organism>
<keyword evidence="2" id="KW-0479">Metal-binding</keyword>
<dbReference type="GO" id="GO:0046872">
    <property type="term" value="F:metal ion binding"/>
    <property type="evidence" value="ECO:0007669"/>
    <property type="project" value="UniProtKB-KW"/>
</dbReference>
<dbReference type="SUPFAM" id="SSF53474">
    <property type="entry name" value="alpha/beta-Hydrolases"/>
    <property type="match status" value="1"/>
</dbReference>
<dbReference type="PRINTS" id="PR01790">
    <property type="entry name" value="SMP30FAMILY"/>
</dbReference>
<name>A0AAE3H549_9BACT</name>
<keyword evidence="6" id="KW-1185">Reference proteome</keyword>
<feature type="domain" description="SMP-30/Gluconolactonase/LRE-like region" evidence="4">
    <location>
        <begin position="323"/>
        <end position="561"/>
    </location>
</feature>
<feature type="binding site" evidence="2">
    <location>
        <position position="453"/>
    </location>
    <ligand>
        <name>a divalent metal cation</name>
        <dbReference type="ChEBI" id="CHEBI:60240"/>
    </ligand>
</feature>
<protein>
    <submittedName>
        <fullName evidence="5">Gluconolactonase</fullName>
    </submittedName>
</protein>
<dbReference type="InterPro" id="IPR050583">
    <property type="entry name" value="Mycobacterial_A85_antigen"/>
</dbReference>
<dbReference type="EMBL" id="RJUF01000180">
    <property type="protein sequence ID" value="MCP9765107.1"/>
    <property type="molecule type" value="Genomic_DNA"/>
</dbReference>
<feature type="active site" description="Proton donor/acceptor" evidence="1">
    <location>
        <position position="506"/>
    </location>
</feature>
<dbReference type="Gene3D" id="3.40.50.1820">
    <property type="entry name" value="alpha/beta hydrolase"/>
    <property type="match status" value="1"/>
</dbReference>
<feature type="chain" id="PRO_5042211781" evidence="3">
    <location>
        <begin position="19"/>
        <end position="591"/>
    </location>
</feature>
<dbReference type="PANTHER" id="PTHR48098:SF3">
    <property type="entry name" value="IRON(III) ENTEROBACTIN ESTERASE"/>
    <property type="match status" value="1"/>
</dbReference>
<dbReference type="InterPro" id="IPR005511">
    <property type="entry name" value="SMP-30"/>
</dbReference>
<evidence type="ECO:0000313" key="5">
    <source>
        <dbReference type="EMBL" id="MCP9765107.1"/>
    </source>
</evidence>
<accession>A0AAE3H549</accession>
<evidence type="ECO:0000256" key="1">
    <source>
        <dbReference type="PIRSR" id="PIRSR605511-1"/>
    </source>
</evidence>
<dbReference type="InterPro" id="IPR029058">
    <property type="entry name" value="AB_hydrolase_fold"/>
</dbReference>
<evidence type="ECO:0000256" key="2">
    <source>
        <dbReference type="PIRSR" id="PIRSR605511-2"/>
    </source>
</evidence>
<gene>
    <name evidence="5" type="ORF">EGI31_19405</name>
</gene>
<keyword evidence="2" id="KW-0862">Zinc</keyword>
<dbReference type="InterPro" id="IPR011042">
    <property type="entry name" value="6-blade_b-propeller_TolB-like"/>
</dbReference>
<evidence type="ECO:0000256" key="3">
    <source>
        <dbReference type="SAM" id="SignalP"/>
    </source>
</evidence>
<dbReference type="SUPFAM" id="SSF63829">
    <property type="entry name" value="Calcium-dependent phosphotriesterase"/>
    <property type="match status" value="1"/>
</dbReference>
<dbReference type="InterPro" id="IPR013658">
    <property type="entry name" value="SGL"/>
</dbReference>
<keyword evidence="3" id="KW-0732">Signal</keyword>
<reference evidence="5 6" key="1">
    <citation type="submission" date="2018-11" db="EMBL/GenBank/DDBJ databases">
        <title>Novel bacteria species description.</title>
        <authorList>
            <person name="Han J.-H."/>
        </authorList>
    </citation>
    <scope>NUCLEOTIDE SEQUENCE [LARGE SCALE GENOMIC DNA]</scope>
    <source>
        <strain evidence="5 6">KCTC23259</strain>
    </source>
</reference>